<keyword evidence="2" id="KW-0663">Pyridoxal phosphate</keyword>
<dbReference type="PANTHER" id="PTHR45688">
    <property type="match status" value="1"/>
</dbReference>
<sequence length="243" mass="27689">MLDFSDPKKKILNLRSSHLSPSLSVAYGDVNPLLIVKGDKQYLYDEKGTAYLDCVNNVCHVGHCHPTVVKATNEQLSKLNTNTRYLHPNIAMYAKKLTSTFPEPLKHVIFVNSGTEANELAIRMAQAYHNHNKKDILSVEHGYHGHSTTLVSISSYKLQDQPRQPLPIPESTHILPMPDMFRGKYNMRNCKSEEEICDHYINELKTFLERSRQRDKIGTFILESINGCGGQVVYPKNYLLRGF</sequence>
<comment type="caution">
    <text evidence="3">The sequence shown here is derived from an EMBL/GenBank/DDBJ whole genome shotgun (WGS) entry which is preliminary data.</text>
</comment>
<accession>X6P434</accession>
<comment type="similarity">
    <text evidence="1">Belongs to the class-III pyridoxal-phosphate-dependent aminotransferase family.</text>
</comment>
<dbReference type="AlphaFoldDB" id="X6P434"/>
<dbReference type="GO" id="GO:0005739">
    <property type="term" value="C:mitochondrion"/>
    <property type="evidence" value="ECO:0007669"/>
    <property type="project" value="TreeGrafter"/>
</dbReference>
<dbReference type="EMBL" id="ASPP01003872">
    <property type="protein sequence ID" value="ETO32849.1"/>
    <property type="molecule type" value="Genomic_DNA"/>
</dbReference>
<dbReference type="OrthoDB" id="10261433at2759"/>
<dbReference type="GO" id="GO:0030170">
    <property type="term" value="F:pyridoxal phosphate binding"/>
    <property type="evidence" value="ECO:0007669"/>
    <property type="project" value="InterPro"/>
</dbReference>
<name>X6P434_RETFI</name>
<dbReference type="Pfam" id="PF00202">
    <property type="entry name" value="Aminotran_3"/>
    <property type="match status" value="1"/>
</dbReference>
<dbReference type="Gene3D" id="3.40.640.10">
    <property type="entry name" value="Type I PLP-dependent aspartate aminotransferase-like (Major domain)"/>
    <property type="match status" value="1"/>
</dbReference>
<dbReference type="Proteomes" id="UP000023152">
    <property type="component" value="Unassembled WGS sequence"/>
</dbReference>
<dbReference type="PANTHER" id="PTHR45688:SF13">
    <property type="entry name" value="ALANINE--GLYOXYLATE AMINOTRANSFERASE 2-LIKE"/>
    <property type="match status" value="1"/>
</dbReference>
<dbReference type="GO" id="GO:0008483">
    <property type="term" value="F:transaminase activity"/>
    <property type="evidence" value="ECO:0007669"/>
    <property type="project" value="UniProtKB-KW"/>
</dbReference>
<organism evidence="3 4">
    <name type="scientific">Reticulomyxa filosa</name>
    <dbReference type="NCBI Taxonomy" id="46433"/>
    <lineage>
        <taxon>Eukaryota</taxon>
        <taxon>Sar</taxon>
        <taxon>Rhizaria</taxon>
        <taxon>Retaria</taxon>
        <taxon>Foraminifera</taxon>
        <taxon>Monothalamids</taxon>
        <taxon>Reticulomyxidae</taxon>
        <taxon>Reticulomyxa</taxon>
    </lineage>
</organism>
<dbReference type="InterPro" id="IPR015421">
    <property type="entry name" value="PyrdxlP-dep_Trfase_major"/>
</dbReference>
<evidence type="ECO:0000256" key="1">
    <source>
        <dbReference type="ARBA" id="ARBA00008954"/>
    </source>
</evidence>
<dbReference type="SUPFAM" id="SSF53383">
    <property type="entry name" value="PLP-dependent transferases"/>
    <property type="match status" value="1"/>
</dbReference>
<keyword evidence="3" id="KW-0032">Aminotransferase</keyword>
<proteinExistence type="inferred from homology"/>
<evidence type="ECO:0000313" key="4">
    <source>
        <dbReference type="Proteomes" id="UP000023152"/>
    </source>
</evidence>
<dbReference type="Gene3D" id="3.90.1150.10">
    <property type="entry name" value="Aspartate Aminotransferase, domain 1"/>
    <property type="match status" value="1"/>
</dbReference>
<dbReference type="InterPro" id="IPR015422">
    <property type="entry name" value="PyrdxlP-dep_Trfase_small"/>
</dbReference>
<evidence type="ECO:0000313" key="3">
    <source>
        <dbReference type="EMBL" id="ETO32849.1"/>
    </source>
</evidence>
<evidence type="ECO:0000256" key="2">
    <source>
        <dbReference type="ARBA" id="ARBA00022898"/>
    </source>
</evidence>
<reference evidence="3 4" key="1">
    <citation type="journal article" date="2013" name="Curr. Biol.">
        <title>The Genome of the Foraminiferan Reticulomyxa filosa.</title>
        <authorList>
            <person name="Glockner G."/>
            <person name="Hulsmann N."/>
            <person name="Schleicher M."/>
            <person name="Noegel A.A."/>
            <person name="Eichinger L."/>
            <person name="Gallinger C."/>
            <person name="Pawlowski J."/>
            <person name="Sierra R."/>
            <person name="Euteneuer U."/>
            <person name="Pillet L."/>
            <person name="Moustafa A."/>
            <person name="Platzer M."/>
            <person name="Groth M."/>
            <person name="Szafranski K."/>
            <person name="Schliwa M."/>
        </authorList>
    </citation>
    <scope>NUCLEOTIDE SEQUENCE [LARGE SCALE GENOMIC DNA]</scope>
</reference>
<dbReference type="InterPro" id="IPR015424">
    <property type="entry name" value="PyrdxlP-dep_Trfase"/>
</dbReference>
<keyword evidence="3" id="KW-0808">Transferase</keyword>
<protein>
    <submittedName>
        <fullName evidence="3">Alanine-glyoxylate aminotransferase</fullName>
    </submittedName>
</protein>
<dbReference type="InterPro" id="IPR005814">
    <property type="entry name" value="Aminotrans_3"/>
</dbReference>
<keyword evidence="4" id="KW-1185">Reference proteome</keyword>
<gene>
    <name evidence="3" type="ORF">RFI_04266</name>
</gene>
<dbReference type="OMA" id="THICISA"/>